<accession>A0ABP8AM18</accession>
<dbReference type="PANTHER" id="PTHR31462:SF5">
    <property type="entry name" value="ENDOSOMAL_LYSOSOMAL PROTON CHANNEL TMEM175"/>
    <property type="match status" value="1"/>
</dbReference>
<keyword evidence="16" id="KW-1185">Reference proteome</keyword>
<keyword evidence="9" id="KW-0406">Ion transport</keyword>
<evidence type="ECO:0008006" key="17">
    <source>
        <dbReference type="Google" id="ProtNLM"/>
    </source>
</evidence>
<evidence type="ECO:0000256" key="12">
    <source>
        <dbReference type="ARBA" id="ARBA00034430"/>
    </source>
</evidence>
<keyword evidence="4" id="KW-0633">Potassium transport</keyword>
<comment type="similarity">
    <text evidence="2">Belongs to the TMEM175 family.</text>
</comment>
<evidence type="ECO:0000313" key="16">
    <source>
        <dbReference type="Proteomes" id="UP001500213"/>
    </source>
</evidence>
<evidence type="ECO:0000256" key="14">
    <source>
        <dbReference type="SAM" id="Phobius"/>
    </source>
</evidence>
<evidence type="ECO:0000256" key="2">
    <source>
        <dbReference type="ARBA" id="ARBA00006920"/>
    </source>
</evidence>
<evidence type="ECO:0000313" key="15">
    <source>
        <dbReference type="EMBL" id="GAA4186223.1"/>
    </source>
</evidence>
<comment type="catalytic activity">
    <reaction evidence="12">
        <text>K(+)(in) = K(+)(out)</text>
        <dbReference type="Rhea" id="RHEA:29463"/>
        <dbReference type="ChEBI" id="CHEBI:29103"/>
    </reaction>
</comment>
<gene>
    <name evidence="15" type="ORF">GCM10022288_09400</name>
</gene>
<keyword evidence="5 14" id="KW-0812">Transmembrane</keyword>
<feature type="transmembrane region" description="Helical" evidence="14">
    <location>
        <begin position="130"/>
        <end position="148"/>
    </location>
</feature>
<dbReference type="Pfam" id="PF06736">
    <property type="entry name" value="TMEM175"/>
    <property type="match status" value="1"/>
</dbReference>
<evidence type="ECO:0000256" key="3">
    <source>
        <dbReference type="ARBA" id="ARBA00022448"/>
    </source>
</evidence>
<name>A0ABP8AM18_9MICO</name>
<keyword evidence="3" id="KW-0813">Transport</keyword>
<evidence type="ECO:0000256" key="4">
    <source>
        <dbReference type="ARBA" id="ARBA00022538"/>
    </source>
</evidence>
<evidence type="ECO:0000256" key="6">
    <source>
        <dbReference type="ARBA" id="ARBA00022826"/>
    </source>
</evidence>
<feature type="transmembrane region" description="Helical" evidence="14">
    <location>
        <begin position="61"/>
        <end position="80"/>
    </location>
</feature>
<feature type="transmembrane region" description="Helical" evidence="14">
    <location>
        <begin position="100"/>
        <end position="118"/>
    </location>
</feature>
<keyword evidence="11" id="KW-0407">Ion channel</keyword>
<evidence type="ECO:0000256" key="7">
    <source>
        <dbReference type="ARBA" id="ARBA00022958"/>
    </source>
</evidence>
<keyword evidence="7" id="KW-0630">Potassium</keyword>
<dbReference type="EMBL" id="BAABBX010000006">
    <property type="protein sequence ID" value="GAA4186223.1"/>
    <property type="molecule type" value="Genomic_DNA"/>
</dbReference>
<evidence type="ECO:0000256" key="9">
    <source>
        <dbReference type="ARBA" id="ARBA00023065"/>
    </source>
</evidence>
<evidence type="ECO:0000256" key="8">
    <source>
        <dbReference type="ARBA" id="ARBA00022989"/>
    </source>
</evidence>
<reference evidence="16" key="1">
    <citation type="journal article" date="2019" name="Int. J. Syst. Evol. Microbiol.">
        <title>The Global Catalogue of Microorganisms (GCM) 10K type strain sequencing project: providing services to taxonomists for standard genome sequencing and annotation.</title>
        <authorList>
            <consortium name="The Broad Institute Genomics Platform"/>
            <consortium name="The Broad Institute Genome Sequencing Center for Infectious Disease"/>
            <person name="Wu L."/>
            <person name="Ma J."/>
        </authorList>
    </citation>
    <scope>NUCLEOTIDE SEQUENCE [LARGE SCALE GENOMIC DNA]</scope>
    <source>
        <strain evidence="16">JCM 17593</strain>
    </source>
</reference>
<feature type="transmembrane region" description="Helical" evidence="14">
    <location>
        <begin position="228"/>
        <end position="246"/>
    </location>
</feature>
<keyword evidence="8 14" id="KW-1133">Transmembrane helix</keyword>
<feature type="region of interest" description="Disordered" evidence="13">
    <location>
        <begin position="1"/>
        <end position="55"/>
    </location>
</feature>
<comment type="caution">
    <text evidence="15">The sequence shown here is derived from an EMBL/GenBank/DDBJ whole genome shotgun (WGS) entry which is preliminary data.</text>
</comment>
<sequence>MLAADGTHAHSDPMSDDDDSERDAGSTSTGTGTGTGTDTGTDPQHGVPEHPGMGPTRRLEALIDGVFAIVMTIIVIEIELPKHAAESLLAELGGNVPTLLGYALVFVTLGTVWFGNRTQSDFARYADHPFVWLNLLMLMLVAFVPYTANLLAHYPTERVAVVTYGVHLTAITVVHGSLWWYLTAHPWLLHAGLTKPYRSRSRFPAFTLAVGFAAATLLGLAWPIAGLIGYLLVPVPYVSGLYYRWLTSLAKSETDREEAAE</sequence>
<dbReference type="PANTHER" id="PTHR31462">
    <property type="entry name" value="ENDOSOMAL/LYSOSOMAL POTASSIUM CHANNEL TMEM175"/>
    <property type="match status" value="1"/>
</dbReference>
<keyword evidence="6" id="KW-0631">Potassium channel</keyword>
<dbReference type="InterPro" id="IPR010617">
    <property type="entry name" value="TMEM175-like"/>
</dbReference>
<keyword evidence="10 14" id="KW-0472">Membrane</keyword>
<evidence type="ECO:0000256" key="5">
    <source>
        <dbReference type="ARBA" id="ARBA00022692"/>
    </source>
</evidence>
<evidence type="ECO:0000256" key="1">
    <source>
        <dbReference type="ARBA" id="ARBA00004141"/>
    </source>
</evidence>
<dbReference type="Proteomes" id="UP001500213">
    <property type="component" value="Unassembled WGS sequence"/>
</dbReference>
<proteinExistence type="inferred from homology"/>
<evidence type="ECO:0000256" key="11">
    <source>
        <dbReference type="ARBA" id="ARBA00023303"/>
    </source>
</evidence>
<comment type="subcellular location">
    <subcellularLocation>
        <location evidence="1">Membrane</location>
        <topology evidence="1">Multi-pass membrane protein</topology>
    </subcellularLocation>
</comment>
<organism evidence="15 16">
    <name type="scientific">Gryllotalpicola kribbensis</name>
    <dbReference type="NCBI Taxonomy" id="993084"/>
    <lineage>
        <taxon>Bacteria</taxon>
        <taxon>Bacillati</taxon>
        <taxon>Actinomycetota</taxon>
        <taxon>Actinomycetes</taxon>
        <taxon>Micrococcales</taxon>
        <taxon>Microbacteriaceae</taxon>
        <taxon>Gryllotalpicola</taxon>
    </lineage>
</organism>
<evidence type="ECO:0000256" key="13">
    <source>
        <dbReference type="SAM" id="MobiDB-lite"/>
    </source>
</evidence>
<evidence type="ECO:0000256" key="10">
    <source>
        <dbReference type="ARBA" id="ARBA00023136"/>
    </source>
</evidence>
<protein>
    <recommendedName>
        <fullName evidence="17">DUF1211 domain-containing protein</fullName>
    </recommendedName>
</protein>
<feature type="transmembrane region" description="Helical" evidence="14">
    <location>
        <begin position="160"/>
        <end position="182"/>
    </location>
</feature>
<feature type="transmembrane region" description="Helical" evidence="14">
    <location>
        <begin position="203"/>
        <end position="222"/>
    </location>
</feature>